<evidence type="ECO:0000256" key="1">
    <source>
        <dbReference type="SAM" id="MobiDB-lite"/>
    </source>
</evidence>
<dbReference type="STRING" id="1117702.AQZ52_14140"/>
<sequence length="169" mass="18090">MSEYGRFRAEYRRMLAVALGAGVLLWGVWASHAIIDLRRSGPHLVKVQLAELVREFVQNEARSGVPSGRITAETATFLKAMGDAVNAHGARGETVLLANAVVGGDVPDITMAVRREVYAHVPHPQTGTAEGLSPQMQQFFDAQGQLQGPGQIQSQGQTQSQGTQGGQSK</sequence>
<reference evidence="2 3" key="1">
    <citation type="submission" date="2015-10" db="EMBL/GenBank/DDBJ databases">
        <title>Draft genome sequence of Novosphingobium fuchskuhlense DSM 25065 isolated from a surface water sample of the southwest basin of Lake Grosse Fuchskuhle.</title>
        <authorList>
            <person name="Ruckert C."/>
            <person name="Winkler A."/>
            <person name="Glaeser J."/>
            <person name="Grossart H.-P."/>
            <person name="Kalinowski J."/>
            <person name="Glaeser S."/>
        </authorList>
    </citation>
    <scope>NUCLEOTIDE SEQUENCE [LARGE SCALE GENOMIC DNA]</scope>
    <source>
        <strain evidence="2 3">FNE08-7</strain>
    </source>
</reference>
<feature type="compositionally biased region" description="Low complexity" evidence="1">
    <location>
        <begin position="143"/>
        <end position="162"/>
    </location>
</feature>
<comment type="caution">
    <text evidence="2">The sequence shown here is derived from an EMBL/GenBank/DDBJ whole genome shotgun (WGS) entry which is preliminary data.</text>
</comment>
<feature type="region of interest" description="Disordered" evidence="1">
    <location>
        <begin position="141"/>
        <end position="169"/>
    </location>
</feature>
<name>A0A117USG4_9SPHN</name>
<evidence type="ECO:0000313" key="2">
    <source>
        <dbReference type="EMBL" id="KUR70020.1"/>
    </source>
</evidence>
<dbReference type="Proteomes" id="UP000058012">
    <property type="component" value="Unassembled WGS sequence"/>
</dbReference>
<organism evidence="2 3">
    <name type="scientific">Novosphingobium fuchskuhlense</name>
    <dbReference type="NCBI Taxonomy" id="1117702"/>
    <lineage>
        <taxon>Bacteria</taxon>
        <taxon>Pseudomonadati</taxon>
        <taxon>Pseudomonadota</taxon>
        <taxon>Alphaproteobacteria</taxon>
        <taxon>Sphingomonadales</taxon>
        <taxon>Sphingomonadaceae</taxon>
        <taxon>Novosphingobium</taxon>
    </lineage>
</organism>
<dbReference type="AlphaFoldDB" id="A0A117USG4"/>
<accession>A0A117USG4</accession>
<evidence type="ECO:0000313" key="3">
    <source>
        <dbReference type="Proteomes" id="UP000058012"/>
    </source>
</evidence>
<dbReference type="Pfam" id="PF09677">
    <property type="entry name" value="TrbI_Ftype"/>
    <property type="match status" value="1"/>
</dbReference>
<dbReference type="RefSeq" id="WP_067912312.1">
    <property type="nucleotide sequence ID" value="NZ_KQ954246.1"/>
</dbReference>
<dbReference type="EMBL" id="LLZS01000009">
    <property type="protein sequence ID" value="KUR70020.1"/>
    <property type="molecule type" value="Genomic_DNA"/>
</dbReference>
<dbReference type="InterPro" id="IPR014115">
    <property type="entry name" value="TrbI_Ftype"/>
</dbReference>
<evidence type="ECO:0008006" key="4">
    <source>
        <dbReference type="Google" id="ProtNLM"/>
    </source>
</evidence>
<gene>
    <name evidence="2" type="ORF">AQZ52_14140</name>
</gene>
<protein>
    <recommendedName>
        <fullName evidence="4">Conjugal transfer protein TrbI</fullName>
    </recommendedName>
</protein>
<proteinExistence type="predicted"/>
<keyword evidence="3" id="KW-1185">Reference proteome</keyword>